<dbReference type="Proteomes" id="UP000799757">
    <property type="component" value="Unassembled WGS sequence"/>
</dbReference>
<evidence type="ECO:0000313" key="4">
    <source>
        <dbReference type="EMBL" id="KAF2788979.1"/>
    </source>
</evidence>
<dbReference type="EMBL" id="MU002172">
    <property type="protein sequence ID" value="KAF2788979.1"/>
    <property type="molecule type" value="Genomic_DNA"/>
</dbReference>
<dbReference type="SUPFAM" id="SSF51735">
    <property type="entry name" value="NAD(P)-binding Rossmann-fold domains"/>
    <property type="match status" value="1"/>
</dbReference>
<feature type="domain" description="NmrA-like" evidence="3">
    <location>
        <begin position="3"/>
        <end position="235"/>
    </location>
</feature>
<accession>A0A6A6WXZ9</accession>
<dbReference type="PANTHER" id="PTHR42748:SF7">
    <property type="entry name" value="NMRA LIKE REDOX SENSOR 1-RELATED"/>
    <property type="match status" value="1"/>
</dbReference>
<dbReference type="InterPro" id="IPR008030">
    <property type="entry name" value="NmrA-like"/>
</dbReference>
<keyword evidence="2" id="KW-0521">NADP</keyword>
<dbReference type="InterPro" id="IPR036291">
    <property type="entry name" value="NAD(P)-bd_dom_sf"/>
</dbReference>
<evidence type="ECO:0000256" key="2">
    <source>
        <dbReference type="ARBA" id="ARBA00022857"/>
    </source>
</evidence>
<evidence type="ECO:0000313" key="5">
    <source>
        <dbReference type="Proteomes" id="UP000799757"/>
    </source>
</evidence>
<sequence length="300" mass="32640">MATRKILIVGATGKQGRATVTALAALQPHSSPISILALTRSAVSPKAQALSKEFPNVTIVEGDVMNPDVIFALHRNITSIFLVTIPPNDEEQALPMIDAAIAHGVSHIVFSSVDRGGENLSWENPTTVPHFAAKHRIELHLRDATPITGTRWTILRPAGFMDNYAPGFFGKMMAGLWATMPADRKMQLVSVQDIGNVAARALSDPEKWASRALGIAGDDLTFGEANEMFLKIVGYAIPRTWDVVSRGVRWGIDDASKSMDWFEKVGFAVDIEALRQEGFSVQSFGDWIKTSGDWVVQDGG</sequence>
<dbReference type="AlphaFoldDB" id="A0A6A6WXZ9"/>
<organism evidence="4 5">
    <name type="scientific">Melanomma pulvis-pyrius CBS 109.77</name>
    <dbReference type="NCBI Taxonomy" id="1314802"/>
    <lineage>
        <taxon>Eukaryota</taxon>
        <taxon>Fungi</taxon>
        <taxon>Dikarya</taxon>
        <taxon>Ascomycota</taxon>
        <taxon>Pezizomycotina</taxon>
        <taxon>Dothideomycetes</taxon>
        <taxon>Pleosporomycetidae</taxon>
        <taxon>Pleosporales</taxon>
        <taxon>Melanommataceae</taxon>
        <taxon>Melanomma</taxon>
    </lineage>
</organism>
<dbReference type="InterPro" id="IPR051164">
    <property type="entry name" value="NmrA-like_oxidored"/>
</dbReference>
<dbReference type="GO" id="GO:0005634">
    <property type="term" value="C:nucleus"/>
    <property type="evidence" value="ECO:0007669"/>
    <property type="project" value="TreeGrafter"/>
</dbReference>
<dbReference type="Gene3D" id="3.40.50.720">
    <property type="entry name" value="NAD(P)-binding Rossmann-like Domain"/>
    <property type="match status" value="1"/>
</dbReference>
<protein>
    <submittedName>
        <fullName evidence="4">NAD(P)-binding protein</fullName>
    </submittedName>
</protein>
<name>A0A6A6WXZ9_9PLEO</name>
<dbReference type="Pfam" id="PF05368">
    <property type="entry name" value="NmrA"/>
    <property type="match status" value="1"/>
</dbReference>
<evidence type="ECO:0000256" key="1">
    <source>
        <dbReference type="ARBA" id="ARBA00006328"/>
    </source>
</evidence>
<comment type="similarity">
    <text evidence="1">Belongs to the NmrA-type oxidoreductase family.</text>
</comment>
<reference evidence="4" key="1">
    <citation type="journal article" date="2020" name="Stud. Mycol.">
        <title>101 Dothideomycetes genomes: a test case for predicting lifestyles and emergence of pathogens.</title>
        <authorList>
            <person name="Haridas S."/>
            <person name="Albert R."/>
            <person name="Binder M."/>
            <person name="Bloem J."/>
            <person name="Labutti K."/>
            <person name="Salamov A."/>
            <person name="Andreopoulos B."/>
            <person name="Baker S."/>
            <person name="Barry K."/>
            <person name="Bills G."/>
            <person name="Bluhm B."/>
            <person name="Cannon C."/>
            <person name="Castanera R."/>
            <person name="Culley D."/>
            <person name="Daum C."/>
            <person name="Ezra D."/>
            <person name="Gonzalez J."/>
            <person name="Henrissat B."/>
            <person name="Kuo A."/>
            <person name="Liang C."/>
            <person name="Lipzen A."/>
            <person name="Lutzoni F."/>
            <person name="Magnuson J."/>
            <person name="Mondo S."/>
            <person name="Nolan M."/>
            <person name="Ohm R."/>
            <person name="Pangilinan J."/>
            <person name="Park H.-J."/>
            <person name="Ramirez L."/>
            <person name="Alfaro M."/>
            <person name="Sun H."/>
            <person name="Tritt A."/>
            <person name="Yoshinaga Y."/>
            <person name="Zwiers L.-H."/>
            <person name="Turgeon B."/>
            <person name="Goodwin S."/>
            <person name="Spatafora J."/>
            <person name="Crous P."/>
            <person name="Grigoriev I."/>
        </authorList>
    </citation>
    <scope>NUCLEOTIDE SEQUENCE</scope>
    <source>
        <strain evidence="4">CBS 109.77</strain>
    </source>
</reference>
<proteinExistence type="inferred from homology"/>
<dbReference type="PANTHER" id="PTHR42748">
    <property type="entry name" value="NITROGEN METABOLITE REPRESSION PROTEIN NMRA FAMILY MEMBER"/>
    <property type="match status" value="1"/>
</dbReference>
<keyword evidence="5" id="KW-1185">Reference proteome</keyword>
<dbReference type="OrthoDB" id="9997102at2759"/>
<gene>
    <name evidence="4" type="ORF">K505DRAFT_328557</name>
</gene>
<evidence type="ECO:0000259" key="3">
    <source>
        <dbReference type="Pfam" id="PF05368"/>
    </source>
</evidence>
<dbReference type="Gene3D" id="3.90.25.10">
    <property type="entry name" value="UDP-galactose 4-epimerase, domain 1"/>
    <property type="match status" value="1"/>
</dbReference>